<feature type="compositionally biased region" description="Basic and acidic residues" evidence="3">
    <location>
        <begin position="203"/>
        <end position="248"/>
    </location>
</feature>
<feature type="compositionally biased region" description="Gly residues" evidence="3">
    <location>
        <begin position="288"/>
        <end position="303"/>
    </location>
</feature>
<evidence type="ECO:0000259" key="4">
    <source>
        <dbReference type="PROSITE" id="PS50102"/>
    </source>
</evidence>
<dbReference type="GO" id="GO:0008270">
    <property type="term" value="F:zinc ion binding"/>
    <property type="evidence" value="ECO:0007669"/>
    <property type="project" value="UniProtKB-KW"/>
</dbReference>
<sequence length="364" mass="40085">MAGKEEGRIFVGGLSFHTDERKLADAFRRFGKVVDAQICGLIKETRFAVLLPMNTCSGSVVFVALCEPGGTSCYLQMGLLKWLLAKSMDTKIMLERHTQRHRGFGFVTFADPEAVDSAIKEMHCQELDGRTISVNKAEPKMNTDDTRYESGGGRGEYRGGRGDGPPPGNCFECGRAGHWARDCPNPGGGRSARVSSKFSSGGRGERLSGSDRFGDRYMDDHYDGGRYGYREPVDVRDRYGGGRDRYANDRYPSGGDRYVPDRYGGPDRYQPSSYGRERERSYERDGVRGNGGYDRSGPRGGGSYDRDGLRGGMSGAYDRDGPRGSGADHYGGGGPARYDGGSYRDRPGPYDRPSRGGRFDDRFQ</sequence>
<protein>
    <submittedName>
        <fullName evidence="6">Uncharacterized protein</fullName>
    </submittedName>
</protein>
<dbReference type="FunFam" id="4.10.60.10:FF:000033">
    <property type="entry name" value="Glycine-rich RNA-binding protein RZ1C"/>
    <property type="match status" value="1"/>
</dbReference>
<feature type="domain" description="RRM" evidence="4">
    <location>
        <begin position="7"/>
        <end position="139"/>
    </location>
</feature>
<dbReference type="OMA" id="MAWEEMA"/>
<keyword evidence="1" id="KW-0479">Metal-binding</keyword>
<dbReference type="PANTHER" id="PTHR48031">
    <property type="entry name" value="SRA STEM-LOOP-INTERACTING RNA-BINDING PROTEIN, MITOCHONDRIAL"/>
    <property type="match status" value="1"/>
</dbReference>
<evidence type="ECO:0000313" key="6">
    <source>
        <dbReference type="EnsemblPlants" id="OB03G36930.1"/>
    </source>
</evidence>
<dbReference type="AlphaFoldDB" id="J3LRL7"/>
<keyword evidence="2" id="KW-0694">RNA-binding</keyword>
<keyword evidence="1" id="KW-0862">Zinc</keyword>
<keyword evidence="1" id="KW-0863">Zinc-finger</keyword>
<dbReference type="SUPFAM" id="SSF57756">
    <property type="entry name" value="Retrovirus zinc finger-like domains"/>
    <property type="match status" value="1"/>
</dbReference>
<dbReference type="HOGENOM" id="CLU_012062_28_0_1"/>
<dbReference type="Gene3D" id="3.30.70.330">
    <property type="match status" value="1"/>
</dbReference>
<dbReference type="PROSITE" id="PS50158">
    <property type="entry name" value="ZF_CCHC"/>
    <property type="match status" value="1"/>
</dbReference>
<dbReference type="InterPro" id="IPR035979">
    <property type="entry name" value="RBD_domain_sf"/>
</dbReference>
<feature type="compositionally biased region" description="Basic and acidic residues" evidence="3">
    <location>
        <begin position="342"/>
        <end position="364"/>
    </location>
</feature>
<feature type="compositionally biased region" description="Basic and acidic residues" evidence="3">
    <location>
        <begin position="275"/>
        <end position="287"/>
    </location>
</feature>
<dbReference type="SMART" id="SM00343">
    <property type="entry name" value="ZnF_C2HC"/>
    <property type="match status" value="1"/>
</dbReference>
<organism evidence="6">
    <name type="scientific">Oryza brachyantha</name>
    <name type="common">malo sina</name>
    <dbReference type="NCBI Taxonomy" id="4533"/>
    <lineage>
        <taxon>Eukaryota</taxon>
        <taxon>Viridiplantae</taxon>
        <taxon>Streptophyta</taxon>
        <taxon>Embryophyta</taxon>
        <taxon>Tracheophyta</taxon>
        <taxon>Spermatophyta</taxon>
        <taxon>Magnoliopsida</taxon>
        <taxon>Liliopsida</taxon>
        <taxon>Poales</taxon>
        <taxon>Poaceae</taxon>
        <taxon>BOP clade</taxon>
        <taxon>Oryzoideae</taxon>
        <taxon>Oryzeae</taxon>
        <taxon>Oryzinae</taxon>
        <taxon>Oryza</taxon>
    </lineage>
</organism>
<dbReference type="Gramene" id="OB03G36930.1">
    <property type="protein sequence ID" value="OB03G36930.1"/>
    <property type="gene ID" value="OB03G36930"/>
</dbReference>
<dbReference type="PANTHER" id="PTHR48031:SF2">
    <property type="entry name" value="RNA-BINDING PROTEIN 4"/>
    <property type="match status" value="1"/>
</dbReference>
<evidence type="ECO:0000256" key="1">
    <source>
        <dbReference type="PROSITE-ProRule" id="PRU00047"/>
    </source>
</evidence>
<reference evidence="6" key="2">
    <citation type="submission" date="2013-04" db="UniProtKB">
        <authorList>
            <consortium name="EnsemblPlants"/>
        </authorList>
    </citation>
    <scope>IDENTIFICATION</scope>
</reference>
<dbReference type="GO" id="GO:0003729">
    <property type="term" value="F:mRNA binding"/>
    <property type="evidence" value="ECO:0007669"/>
    <property type="project" value="TreeGrafter"/>
</dbReference>
<dbReference type="InterPro" id="IPR012677">
    <property type="entry name" value="Nucleotide-bd_a/b_plait_sf"/>
</dbReference>
<feature type="region of interest" description="Disordered" evidence="3">
    <location>
        <begin position="184"/>
        <end position="364"/>
    </location>
</feature>
<dbReference type="STRING" id="4533.J3LRL7"/>
<dbReference type="SMART" id="SM00360">
    <property type="entry name" value="RRM"/>
    <property type="match status" value="1"/>
</dbReference>
<keyword evidence="7" id="KW-1185">Reference proteome</keyword>
<name>J3LRL7_ORYBR</name>
<accession>J3LRL7</accession>
<dbReference type="eggNOG" id="KOG0118">
    <property type="taxonomic scope" value="Eukaryota"/>
</dbReference>
<feature type="domain" description="CCHC-type" evidence="5">
    <location>
        <begin position="170"/>
        <end position="185"/>
    </location>
</feature>
<dbReference type="Proteomes" id="UP000006038">
    <property type="component" value="Chromosome 3"/>
</dbReference>
<dbReference type="SUPFAM" id="SSF54928">
    <property type="entry name" value="RNA-binding domain, RBD"/>
    <property type="match status" value="1"/>
</dbReference>
<evidence type="ECO:0000256" key="2">
    <source>
        <dbReference type="PROSITE-ProRule" id="PRU00176"/>
    </source>
</evidence>
<evidence type="ECO:0000313" key="7">
    <source>
        <dbReference type="Proteomes" id="UP000006038"/>
    </source>
</evidence>
<feature type="region of interest" description="Disordered" evidence="3">
    <location>
        <begin position="141"/>
        <end position="165"/>
    </location>
</feature>
<dbReference type="InterPro" id="IPR001878">
    <property type="entry name" value="Znf_CCHC"/>
</dbReference>
<evidence type="ECO:0000259" key="5">
    <source>
        <dbReference type="PROSITE" id="PS50158"/>
    </source>
</evidence>
<dbReference type="InterPro" id="IPR036875">
    <property type="entry name" value="Znf_CCHC_sf"/>
</dbReference>
<dbReference type="EnsemblPlants" id="OB03G36930.1">
    <property type="protein sequence ID" value="OB03G36930.1"/>
    <property type="gene ID" value="OB03G36930"/>
</dbReference>
<dbReference type="Pfam" id="PF00098">
    <property type="entry name" value="zf-CCHC"/>
    <property type="match status" value="1"/>
</dbReference>
<dbReference type="GO" id="GO:0005634">
    <property type="term" value="C:nucleus"/>
    <property type="evidence" value="ECO:0007669"/>
    <property type="project" value="TreeGrafter"/>
</dbReference>
<dbReference type="Pfam" id="PF00076">
    <property type="entry name" value="RRM_1"/>
    <property type="match status" value="2"/>
</dbReference>
<dbReference type="PROSITE" id="PS50102">
    <property type="entry name" value="RRM"/>
    <property type="match status" value="1"/>
</dbReference>
<proteinExistence type="predicted"/>
<dbReference type="InterPro" id="IPR000504">
    <property type="entry name" value="RRM_dom"/>
</dbReference>
<reference evidence="6" key="1">
    <citation type="journal article" date="2013" name="Nat. Commun.">
        <title>Whole-genome sequencing of Oryza brachyantha reveals mechanisms underlying Oryza genome evolution.</title>
        <authorList>
            <person name="Chen J."/>
            <person name="Huang Q."/>
            <person name="Gao D."/>
            <person name="Wang J."/>
            <person name="Lang Y."/>
            <person name="Liu T."/>
            <person name="Li B."/>
            <person name="Bai Z."/>
            <person name="Luis Goicoechea J."/>
            <person name="Liang C."/>
            <person name="Chen C."/>
            <person name="Zhang W."/>
            <person name="Sun S."/>
            <person name="Liao Y."/>
            <person name="Zhang X."/>
            <person name="Yang L."/>
            <person name="Song C."/>
            <person name="Wang M."/>
            <person name="Shi J."/>
            <person name="Liu G."/>
            <person name="Liu J."/>
            <person name="Zhou H."/>
            <person name="Zhou W."/>
            <person name="Yu Q."/>
            <person name="An N."/>
            <person name="Chen Y."/>
            <person name="Cai Q."/>
            <person name="Wang B."/>
            <person name="Liu B."/>
            <person name="Min J."/>
            <person name="Huang Y."/>
            <person name="Wu H."/>
            <person name="Li Z."/>
            <person name="Zhang Y."/>
            <person name="Yin Y."/>
            <person name="Song W."/>
            <person name="Jiang J."/>
            <person name="Jackson S.A."/>
            <person name="Wing R.A."/>
            <person name="Wang J."/>
            <person name="Chen M."/>
        </authorList>
    </citation>
    <scope>NUCLEOTIDE SEQUENCE [LARGE SCALE GENOMIC DNA]</scope>
    <source>
        <strain evidence="6">cv. IRGC 101232</strain>
    </source>
</reference>
<evidence type="ECO:0000256" key="3">
    <source>
        <dbReference type="SAM" id="MobiDB-lite"/>
    </source>
</evidence>
<dbReference type="Gene3D" id="4.10.60.10">
    <property type="entry name" value="Zinc finger, CCHC-type"/>
    <property type="match status" value="1"/>
</dbReference>